<comment type="similarity">
    <text evidence="2">Belongs to the universal ribosomal protein uL2 family.</text>
</comment>
<feature type="compositionally biased region" description="Low complexity" evidence="7">
    <location>
        <begin position="134"/>
        <end position="145"/>
    </location>
</feature>
<evidence type="ECO:0000256" key="3">
    <source>
        <dbReference type="ARBA" id="ARBA00022980"/>
    </source>
</evidence>
<proteinExistence type="inferred from homology"/>
<dbReference type="AlphaFoldDB" id="A0A1D1Z3M2"/>
<dbReference type="InterPro" id="IPR012340">
    <property type="entry name" value="NA-bd_OB-fold"/>
</dbReference>
<evidence type="ECO:0000256" key="1">
    <source>
        <dbReference type="ARBA" id="ARBA00004173"/>
    </source>
</evidence>
<dbReference type="GO" id="GO:0003723">
    <property type="term" value="F:RNA binding"/>
    <property type="evidence" value="ECO:0007669"/>
    <property type="project" value="TreeGrafter"/>
</dbReference>
<evidence type="ECO:0000259" key="8">
    <source>
        <dbReference type="SMART" id="SM01383"/>
    </source>
</evidence>
<feature type="compositionally biased region" description="Gly residues" evidence="7">
    <location>
        <begin position="177"/>
        <end position="190"/>
    </location>
</feature>
<dbReference type="FunFam" id="2.40.50.140:FF:000254">
    <property type="entry name" value="Ribosomal protein L2 mitochondrion"/>
    <property type="match status" value="1"/>
</dbReference>
<keyword evidence="5" id="KW-0687">Ribonucleoprotein</keyword>
<evidence type="ECO:0000256" key="5">
    <source>
        <dbReference type="ARBA" id="ARBA00023274"/>
    </source>
</evidence>
<feature type="region of interest" description="Disordered" evidence="7">
    <location>
        <begin position="134"/>
        <end position="154"/>
    </location>
</feature>
<dbReference type="GO" id="GO:0032543">
    <property type="term" value="P:mitochondrial translation"/>
    <property type="evidence" value="ECO:0007669"/>
    <property type="project" value="TreeGrafter"/>
</dbReference>
<dbReference type="GO" id="GO:0003735">
    <property type="term" value="F:structural constituent of ribosome"/>
    <property type="evidence" value="ECO:0007669"/>
    <property type="project" value="InterPro"/>
</dbReference>
<evidence type="ECO:0000256" key="4">
    <source>
        <dbReference type="ARBA" id="ARBA00023128"/>
    </source>
</evidence>
<gene>
    <name evidence="9" type="primary">RPL2_1</name>
    <name evidence="9" type="ORF">g.36721</name>
</gene>
<feature type="domain" description="Large ribosomal subunit protein uL2 RNA-binding" evidence="8">
    <location>
        <begin position="21"/>
        <end position="93"/>
    </location>
</feature>
<organism evidence="9">
    <name type="scientific">Anthurium amnicola</name>
    <dbReference type="NCBI Taxonomy" id="1678845"/>
    <lineage>
        <taxon>Eukaryota</taxon>
        <taxon>Viridiplantae</taxon>
        <taxon>Streptophyta</taxon>
        <taxon>Embryophyta</taxon>
        <taxon>Tracheophyta</taxon>
        <taxon>Spermatophyta</taxon>
        <taxon>Magnoliopsida</taxon>
        <taxon>Liliopsida</taxon>
        <taxon>Araceae</taxon>
        <taxon>Pothoideae</taxon>
        <taxon>Potheae</taxon>
        <taxon>Anthurium</taxon>
    </lineage>
</organism>
<dbReference type="InterPro" id="IPR002171">
    <property type="entry name" value="Ribosomal_uL2"/>
</dbReference>
<sequence length="272" mass="28443">MASKGAAPLRQFTLFKGKSGGRNSQGRITSFHRGGGAKRLLRRVDLKRSVPGVGVVERLEYDPNRTSKIALVRWVEGDLPPRRRHAPAGAVAAAAELASLREDKTLGSAAAIAASADGGRFSLSSLPGEVRKSVLSSAPSSSPRAAGGGAAAPPLPRVAVAGARPAFFASRVRDEPTGGGGHEGGDEGGGGACAFSLGEIREWRPDREIWAHRIKRKAAISWQSLRHHSTLGMVGSARHDEAGPKVDRGTGKGLGVVLSLRESSSQWLEKCA</sequence>
<evidence type="ECO:0000256" key="2">
    <source>
        <dbReference type="ARBA" id="ARBA00005636"/>
    </source>
</evidence>
<comment type="subcellular location">
    <subcellularLocation>
        <location evidence="1">Mitochondrion</location>
    </subcellularLocation>
</comment>
<dbReference type="EMBL" id="GDJX01006470">
    <property type="protein sequence ID" value="JAT61466.1"/>
    <property type="molecule type" value="Transcribed_RNA"/>
</dbReference>
<evidence type="ECO:0000256" key="6">
    <source>
        <dbReference type="ARBA" id="ARBA00078513"/>
    </source>
</evidence>
<evidence type="ECO:0000256" key="7">
    <source>
        <dbReference type="SAM" id="MobiDB-lite"/>
    </source>
</evidence>
<dbReference type="InterPro" id="IPR022666">
    <property type="entry name" value="Ribosomal_uL2_RNA-bd_dom"/>
</dbReference>
<accession>A0A1D1Z3M2</accession>
<evidence type="ECO:0000313" key="9">
    <source>
        <dbReference type="EMBL" id="JAT61466.1"/>
    </source>
</evidence>
<dbReference type="Gene3D" id="2.40.50.140">
    <property type="entry name" value="Nucleic acid-binding proteins"/>
    <property type="match status" value="1"/>
</dbReference>
<keyword evidence="4" id="KW-0496">Mitochondrion</keyword>
<dbReference type="PANTHER" id="PTHR13691:SF44">
    <property type="entry name" value="LARGE RIBOSOMAL SUBUNIT PROTEIN UL2MZ-RELATED"/>
    <property type="match status" value="1"/>
</dbReference>
<dbReference type="SUPFAM" id="SSF50249">
    <property type="entry name" value="Nucleic acid-binding proteins"/>
    <property type="match status" value="1"/>
</dbReference>
<dbReference type="PANTHER" id="PTHR13691">
    <property type="entry name" value="RIBOSOMAL PROTEIN L2"/>
    <property type="match status" value="1"/>
</dbReference>
<dbReference type="GO" id="GO:0005762">
    <property type="term" value="C:mitochondrial large ribosomal subunit"/>
    <property type="evidence" value="ECO:0007669"/>
    <property type="project" value="TreeGrafter"/>
</dbReference>
<dbReference type="Pfam" id="PF00181">
    <property type="entry name" value="Ribosomal_L2_N"/>
    <property type="match status" value="1"/>
</dbReference>
<reference evidence="9" key="1">
    <citation type="submission" date="2015-07" db="EMBL/GenBank/DDBJ databases">
        <title>Transcriptome Assembly of Anthurium amnicola.</title>
        <authorList>
            <person name="Suzuki J."/>
        </authorList>
    </citation>
    <scope>NUCLEOTIDE SEQUENCE</scope>
</reference>
<keyword evidence="3 9" id="KW-0689">Ribosomal protein</keyword>
<feature type="region of interest" description="Disordered" evidence="7">
    <location>
        <begin position="171"/>
        <end position="190"/>
    </location>
</feature>
<name>A0A1D1Z3M2_9ARAE</name>
<dbReference type="SMART" id="SM01383">
    <property type="entry name" value="Ribosomal_L2"/>
    <property type="match status" value="1"/>
</dbReference>
<protein>
    <recommendedName>
        <fullName evidence="6">60S ribosomal protein L2, mitochondrial</fullName>
    </recommendedName>
</protein>